<evidence type="ECO:0000256" key="2">
    <source>
        <dbReference type="SAM" id="Phobius"/>
    </source>
</evidence>
<name>A0A8S9PP25_BRACR</name>
<evidence type="ECO:0000313" key="4">
    <source>
        <dbReference type="Proteomes" id="UP000712600"/>
    </source>
</evidence>
<feature type="transmembrane region" description="Helical" evidence="2">
    <location>
        <begin position="65"/>
        <end position="83"/>
    </location>
</feature>
<keyword evidence="2" id="KW-0472">Membrane</keyword>
<feature type="transmembrane region" description="Helical" evidence="2">
    <location>
        <begin position="89"/>
        <end position="107"/>
    </location>
</feature>
<evidence type="ECO:0000256" key="1">
    <source>
        <dbReference type="SAM" id="MobiDB-lite"/>
    </source>
</evidence>
<gene>
    <name evidence="3" type="ORF">F2Q69_00046085</name>
</gene>
<dbReference type="AlphaFoldDB" id="A0A8S9PP25"/>
<protein>
    <submittedName>
        <fullName evidence="3">Uncharacterized protein</fullName>
    </submittedName>
</protein>
<feature type="region of interest" description="Disordered" evidence="1">
    <location>
        <begin position="234"/>
        <end position="264"/>
    </location>
</feature>
<reference evidence="3" key="1">
    <citation type="submission" date="2019-12" db="EMBL/GenBank/DDBJ databases">
        <title>Genome sequencing and annotation of Brassica cretica.</title>
        <authorList>
            <person name="Studholme D.J."/>
            <person name="Sarris P."/>
        </authorList>
    </citation>
    <scope>NUCLEOTIDE SEQUENCE</scope>
    <source>
        <strain evidence="3">PFS-109/04</strain>
        <tissue evidence="3">Leaf</tissue>
    </source>
</reference>
<dbReference type="Proteomes" id="UP000712600">
    <property type="component" value="Unassembled WGS sequence"/>
</dbReference>
<proteinExistence type="predicted"/>
<sequence>MGYSRQKGPRIRPKSEMNRICIGSKKCKVREHTLVAVLYCTVFWKSTVNKPQGCFFLFALEQHSLCAWVLSGGITLVLCPWAWIASVDLLWPLVAGVYMDKMILLLLHMRGRLSMTRSSCSLPPLGSISGSIARTSGSKVVGTCFFCGVIGLHLIIRWAALDPEPGTQNLGPGTSEPEPGSWNSEPRTLLYVEVASSSVHMLGKHAYGMRRSNSCVSPGDWASFFLLLPPGRTQTPGSPIKDRSRSPLNGTLGPVPGTDVPSKKWKISDKENLPYFRIWKSST</sequence>
<dbReference type="EMBL" id="QGKX02001347">
    <property type="protein sequence ID" value="KAF3523715.1"/>
    <property type="molecule type" value="Genomic_DNA"/>
</dbReference>
<evidence type="ECO:0000313" key="3">
    <source>
        <dbReference type="EMBL" id="KAF3523715.1"/>
    </source>
</evidence>
<accession>A0A8S9PP25</accession>
<organism evidence="3 4">
    <name type="scientific">Brassica cretica</name>
    <name type="common">Mustard</name>
    <dbReference type="NCBI Taxonomy" id="69181"/>
    <lineage>
        <taxon>Eukaryota</taxon>
        <taxon>Viridiplantae</taxon>
        <taxon>Streptophyta</taxon>
        <taxon>Embryophyta</taxon>
        <taxon>Tracheophyta</taxon>
        <taxon>Spermatophyta</taxon>
        <taxon>Magnoliopsida</taxon>
        <taxon>eudicotyledons</taxon>
        <taxon>Gunneridae</taxon>
        <taxon>Pentapetalae</taxon>
        <taxon>rosids</taxon>
        <taxon>malvids</taxon>
        <taxon>Brassicales</taxon>
        <taxon>Brassicaceae</taxon>
        <taxon>Brassiceae</taxon>
        <taxon>Brassica</taxon>
    </lineage>
</organism>
<comment type="caution">
    <text evidence="3">The sequence shown here is derived from an EMBL/GenBank/DDBJ whole genome shotgun (WGS) entry which is preliminary data.</text>
</comment>
<keyword evidence="2" id="KW-1133">Transmembrane helix</keyword>
<keyword evidence="2" id="KW-0812">Transmembrane</keyword>